<evidence type="ECO:0000313" key="2">
    <source>
        <dbReference type="EMBL" id="OAI10760.1"/>
    </source>
</evidence>
<dbReference type="OrthoDB" id="5570288at2"/>
<gene>
    <name evidence="2" type="ORF">A1359_16015</name>
</gene>
<evidence type="ECO:0000256" key="1">
    <source>
        <dbReference type="SAM" id="SignalP"/>
    </source>
</evidence>
<feature type="signal peptide" evidence="1">
    <location>
        <begin position="1"/>
        <end position="21"/>
    </location>
</feature>
<proteinExistence type="predicted"/>
<protein>
    <submittedName>
        <fullName evidence="2">Uncharacterized protein</fullName>
    </submittedName>
</protein>
<keyword evidence="1" id="KW-0732">Signal</keyword>
<accession>A0A177N0M3</accession>
<dbReference type="RefSeq" id="WP_066986841.1">
    <property type="nucleotide sequence ID" value="NZ_LUUI01000150.1"/>
</dbReference>
<dbReference type="AlphaFoldDB" id="A0A177N0M3"/>
<reference evidence="2 3" key="1">
    <citation type="submission" date="2016-03" db="EMBL/GenBank/DDBJ databases">
        <authorList>
            <person name="Ploux O."/>
        </authorList>
    </citation>
    <scope>NUCLEOTIDE SEQUENCE [LARGE SCALE GENOMIC DNA]</scope>
    <source>
        <strain evidence="2 3">R-45370</strain>
    </source>
</reference>
<name>A0A177N0M3_9GAMM</name>
<dbReference type="Proteomes" id="UP000078476">
    <property type="component" value="Unassembled WGS sequence"/>
</dbReference>
<feature type="chain" id="PRO_5008068657" evidence="1">
    <location>
        <begin position="22"/>
        <end position="113"/>
    </location>
</feature>
<dbReference type="EMBL" id="LUUI01000150">
    <property type="protein sequence ID" value="OAI10760.1"/>
    <property type="molecule type" value="Genomic_DNA"/>
</dbReference>
<keyword evidence="3" id="KW-1185">Reference proteome</keyword>
<sequence>MKPKNFLTAIILFFLSLSVFAAGSAMNEDFSNLIALSQNAIEASKANDSAVFLEKVTAAVDAYKVQEEASKSYSIHLPRAGKQLKAALKAAKAGSISEGVTDLENAIAEMEKK</sequence>
<organism evidence="2 3">
    <name type="scientific">Methylomonas lenta</name>
    <dbReference type="NCBI Taxonomy" id="980561"/>
    <lineage>
        <taxon>Bacteria</taxon>
        <taxon>Pseudomonadati</taxon>
        <taxon>Pseudomonadota</taxon>
        <taxon>Gammaproteobacteria</taxon>
        <taxon>Methylococcales</taxon>
        <taxon>Methylococcaceae</taxon>
        <taxon>Methylomonas</taxon>
    </lineage>
</organism>
<comment type="caution">
    <text evidence="2">The sequence shown here is derived from an EMBL/GenBank/DDBJ whole genome shotgun (WGS) entry which is preliminary data.</text>
</comment>
<dbReference type="Gene3D" id="1.20.120.660">
    <property type="entry name" value="IL-4 antagonist (De novo design) like domain"/>
    <property type="match status" value="1"/>
</dbReference>
<evidence type="ECO:0000313" key="3">
    <source>
        <dbReference type="Proteomes" id="UP000078476"/>
    </source>
</evidence>